<proteinExistence type="predicted"/>
<keyword evidence="2" id="KW-1185">Reference proteome</keyword>
<comment type="caution">
    <text evidence="1">The sequence shown here is derived from an EMBL/GenBank/DDBJ whole genome shotgun (WGS) entry which is preliminary data.</text>
</comment>
<organism evidence="1 2">
    <name type="scientific">Gigaspora margarita</name>
    <dbReference type="NCBI Taxonomy" id="4874"/>
    <lineage>
        <taxon>Eukaryota</taxon>
        <taxon>Fungi</taxon>
        <taxon>Fungi incertae sedis</taxon>
        <taxon>Mucoromycota</taxon>
        <taxon>Glomeromycotina</taxon>
        <taxon>Glomeromycetes</taxon>
        <taxon>Diversisporales</taxon>
        <taxon>Gigasporaceae</taxon>
        <taxon>Gigaspora</taxon>
    </lineage>
</organism>
<dbReference type="Proteomes" id="UP000789901">
    <property type="component" value="Unassembled WGS sequence"/>
</dbReference>
<name>A0ABN7XLI5_GIGMA</name>
<accession>A0ABN7XLI5</accession>
<protein>
    <submittedName>
        <fullName evidence="1">10608_t:CDS:1</fullName>
    </submittedName>
</protein>
<sequence length="82" mass="9943">HDCKNYLKSYQFFLAKYSYEKQQEILDSQNETIESSSTNIKKKKLDSKNLNKFFKSNFQEEHLEQYKKLLIQAIVSHGWSFW</sequence>
<reference evidence="1 2" key="1">
    <citation type="submission" date="2021-06" db="EMBL/GenBank/DDBJ databases">
        <authorList>
            <person name="Kallberg Y."/>
            <person name="Tangrot J."/>
            <person name="Rosling A."/>
        </authorList>
    </citation>
    <scope>NUCLEOTIDE SEQUENCE [LARGE SCALE GENOMIC DNA]</scope>
    <source>
        <strain evidence="1 2">120-4 pot B 10/14</strain>
    </source>
</reference>
<evidence type="ECO:0000313" key="2">
    <source>
        <dbReference type="Proteomes" id="UP000789901"/>
    </source>
</evidence>
<dbReference type="EMBL" id="CAJVQB010148902">
    <property type="protein sequence ID" value="CAG8855390.1"/>
    <property type="molecule type" value="Genomic_DNA"/>
</dbReference>
<feature type="non-terminal residue" evidence="1">
    <location>
        <position position="1"/>
    </location>
</feature>
<evidence type="ECO:0000313" key="1">
    <source>
        <dbReference type="EMBL" id="CAG8855390.1"/>
    </source>
</evidence>
<gene>
    <name evidence="1" type="ORF">GMARGA_LOCUS44211</name>
</gene>